<dbReference type="PANTHER" id="PTHR13383">
    <property type="entry name" value="RIBONUCLEASE H2 SUBUNIT B"/>
    <property type="match status" value="1"/>
</dbReference>
<dbReference type="InterPro" id="IPR019024">
    <property type="entry name" value="RNase_H2_suB_wHTH"/>
</dbReference>
<protein>
    <recommendedName>
        <fullName evidence="2">Ribonuclease H2 subunit B</fullName>
    </recommendedName>
    <alternativeName>
        <fullName evidence="5">Ribonuclease HI subunit B</fullName>
    </alternativeName>
</protein>
<dbReference type="GO" id="GO:0032299">
    <property type="term" value="C:ribonuclease H2 complex"/>
    <property type="evidence" value="ECO:0007669"/>
    <property type="project" value="InterPro"/>
</dbReference>
<feature type="region of interest" description="Disordered" evidence="6">
    <location>
        <begin position="247"/>
        <end position="277"/>
    </location>
</feature>
<evidence type="ECO:0000256" key="1">
    <source>
        <dbReference type="ARBA" id="ARBA00004123"/>
    </source>
</evidence>
<dbReference type="GO" id="GO:0006401">
    <property type="term" value="P:RNA catabolic process"/>
    <property type="evidence" value="ECO:0007669"/>
    <property type="project" value="TreeGrafter"/>
</dbReference>
<gene>
    <name evidence="9" type="primary">RNASEH2B</name>
    <name evidence="9" type="ORF">BGZ65_002101</name>
</gene>
<evidence type="ECO:0000256" key="6">
    <source>
        <dbReference type="SAM" id="MobiDB-lite"/>
    </source>
</evidence>
<evidence type="ECO:0000256" key="5">
    <source>
        <dbReference type="ARBA" id="ARBA00033464"/>
    </source>
</evidence>
<dbReference type="Proteomes" id="UP000749646">
    <property type="component" value="Unassembled WGS sequence"/>
</dbReference>
<organism evidence="9 10">
    <name type="scientific">Modicella reniformis</name>
    <dbReference type="NCBI Taxonomy" id="1440133"/>
    <lineage>
        <taxon>Eukaryota</taxon>
        <taxon>Fungi</taxon>
        <taxon>Fungi incertae sedis</taxon>
        <taxon>Mucoromycota</taxon>
        <taxon>Mortierellomycotina</taxon>
        <taxon>Mortierellomycetes</taxon>
        <taxon>Mortierellales</taxon>
        <taxon>Mortierellaceae</taxon>
        <taxon>Modicella</taxon>
    </lineage>
</organism>
<dbReference type="PANTHER" id="PTHR13383:SF11">
    <property type="entry name" value="RIBONUCLEASE H2 SUBUNIT B"/>
    <property type="match status" value="1"/>
</dbReference>
<reference evidence="9" key="1">
    <citation type="journal article" date="2020" name="Fungal Divers.">
        <title>Resolving the Mortierellaceae phylogeny through synthesis of multi-gene phylogenetics and phylogenomics.</title>
        <authorList>
            <person name="Vandepol N."/>
            <person name="Liber J."/>
            <person name="Desiro A."/>
            <person name="Na H."/>
            <person name="Kennedy M."/>
            <person name="Barry K."/>
            <person name="Grigoriev I.V."/>
            <person name="Miller A.N."/>
            <person name="O'Donnell K."/>
            <person name="Stajich J.E."/>
            <person name="Bonito G."/>
        </authorList>
    </citation>
    <scope>NUCLEOTIDE SEQUENCE</scope>
    <source>
        <strain evidence="9">MES-2147</strain>
    </source>
</reference>
<comment type="subcellular location">
    <subcellularLocation>
        <location evidence="1">Nucleus</location>
    </subcellularLocation>
</comment>
<evidence type="ECO:0000313" key="10">
    <source>
        <dbReference type="Proteomes" id="UP000749646"/>
    </source>
</evidence>
<keyword evidence="10" id="KW-1185">Reference proteome</keyword>
<dbReference type="OrthoDB" id="29098at2759"/>
<dbReference type="InterPro" id="IPR040456">
    <property type="entry name" value="RNase_H2_suB"/>
</dbReference>
<evidence type="ECO:0000256" key="2">
    <source>
        <dbReference type="ARBA" id="ARBA00019062"/>
    </source>
</evidence>
<dbReference type="Gene3D" id="2.20.25.530">
    <property type="match status" value="1"/>
</dbReference>
<evidence type="ECO:0000256" key="3">
    <source>
        <dbReference type="ARBA" id="ARBA00023242"/>
    </source>
</evidence>
<dbReference type="AlphaFoldDB" id="A0A9P6MJ06"/>
<dbReference type="Pfam" id="PF17745">
    <property type="entry name" value="Ydr279_N"/>
    <property type="match status" value="1"/>
</dbReference>
<comment type="function">
    <text evidence="4">Non catalytic subunit of RNase H2, an endonuclease that specifically degrades the RNA of RNA:DNA hybrids. Participates in DNA replication, possibly by mediating the removal of lagging-strand Okazaki fragment RNA primers during DNA replication. Mediates the excision of single ribonucleotides from DNA:RNA duplexes.</text>
</comment>
<comment type="caution">
    <text evidence="9">The sequence shown here is derived from an EMBL/GenBank/DDBJ whole genome shotgun (WGS) entry which is preliminary data.</text>
</comment>
<feature type="domain" description="Ribonuclease H2 subunit B wHTH" evidence="7">
    <location>
        <begin position="81"/>
        <end position="219"/>
    </location>
</feature>
<dbReference type="GO" id="GO:0005654">
    <property type="term" value="C:nucleoplasm"/>
    <property type="evidence" value="ECO:0007669"/>
    <property type="project" value="TreeGrafter"/>
</dbReference>
<dbReference type="Pfam" id="PF09468">
    <property type="entry name" value="RNase_H2-Ydr279"/>
    <property type="match status" value="1"/>
</dbReference>
<evidence type="ECO:0000313" key="9">
    <source>
        <dbReference type="EMBL" id="KAG0003037.1"/>
    </source>
</evidence>
<name>A0A9P6MJ06_9FUNG</name>
<dbReference type="InterPro" id="IPR041195">
    <property type="entry name" value="Rnh202_N"/>
</dbReference>
<dbReference type="CDD" id="cd09270">
    <property type="entry name" value="RNase_H2-B"/>
    <property type="match status" value="1"/>
</dbReference>
<proteinExistence type="predicted"/>
<evidence type="ECO:0000259" key="7">
    <source>
        <dbReference type="Pfam" id="PF09468"/>
    </source>
</evidence>
<sequence>MVATNQQRICIGPEVPQDSKNPVTMLLPHPSSGFPSRYVIQEGQLYEMQLVDSEGLRSWFIRDTVQSDGSLYIITPIDPLFMCIPILDIVRQRTSESEGLFLGLQDIFESDQYTSLRNLVELDKLDQHLALVCDVRESDSGGGGGSGKRKTFRLDNHRTLTWLKRKVQVLADKFSSIPVLVDSIDYTESLHEICQTEAITQSALRLVSAYLSESWAKQLAAEYQFPELEKLESRIQLPTLLDFGKRSATDMDEDSKPKEIKKPKMSAGQRKLAKASTTGMKPLSSFFAKKSA</sequence>
<dbReference type="EMBL" id="JAAAHW010000386">
    <property type="protein sequence ID" value="KAG0003037.1"/>
    <property type="molecule type" value="Genomic_DNA"/>
</dbReference>
<evidence type="ECO:0000256" key="4">
    <source>
        <dbReference type="ARBA" id="ARBA00024778"/>
    </source>
</evidence>
<evidence type="ECO:0000259" key="8">
    <source>
        <dbReference type="Pfam" id="PF17745"/>
    </source>
</evidence>
<accession>A0A9P6MJ06</accession>
<feature type="domain" description="Rnh202 triple barrel" evidence="8">
    <location>
        <begin position="19"/>
        <end position="78"/>
    </location>
</feature>
<keyword evidence="3" id="KW-0539">Nucleus</keyword>
<feature type="compositionally biased region" description="Basic and acidic residues" evidence="6">
    <location>
        <begin position="247"/>
        <end position="262"/>
    </location>
</feature>
<dbReference type="Gene3D" id="1.10.20.120">
    <property type="match status" value="1"/>
</dbReference>